<dbReference type="InterPro" id="IPR020841">
    <property type="entry name" value="PKS_Beta-ketoAc_synthase_dom"/>
</dbReference>
<dbReference type="InterPro" id="IPR036736">
    <property type="entry name" value="ACP-like_sf"/>
</dbReference>
<dbReference type="Gene3D" id="3.40.366.10">
    <property type="entry name" value="Malonyl-Coenzyme A Acyl Carrier Protein, domain 2"/>
    <property type="match status" value="2"/>
</dbReference>
<dbReference type="FunFam" id="3.10.129.110:FF:000001">
    <property type="entry name" value="Sterigmatocystin biosynthesis polyketide synthase"/>
    <property type="match status" value="1"/>
</dbReference>
<dbReference type="PANTHER" id="PTHR43775:SF37">
    <property type="entry name" value="SI:DKEY-61P9.11"/>
    <property type="match status" value="1"/>
</dbReference>
<sequence>MMPIYTPTESSSCEGDTSKMELVYFSNEFSRDDLQDLFRRLHNHSKDMYHPILARFINESTRAVKDEVQRLPTELKQLIPPFETVLSWAENTELRQGLICGAVDGVLLVVVQLAAYIGYVENHPEQLNDFANTCLAGLGVGLLTSTAVSLSSTLADLSLAGADAVRLAFRMGIHVQGVSDNLETRELSESPDTWAYVVHNVDPAAAQNELDAMHSRDEIPDTSKIFVSAISRTSVTVSGPPARLKALFNKSEFFRVSKFIALPVYGGLCHAPHIYDLQDTQSIIHGSSLNTLSTKSCVVMPVYSTSTGLTYPAKSAAELFECVVSELLTQAICWDHVVSGLVNRVKCTVASKVVLHCFGNSIPLNDLNSALKSSMTSLEVSINNLMPWISQVAPRDITPRSTAQSKLAIVGMSCRLPGGATNTEKFWEVLEKGLDVSRKIPADRFDIETHYDPTGKQLNKSMTQYGCFIDEPGLFDGPFFNMSPREAQVVDPQMRLALVTAYEALERAGYVSNRTAATQSQRIGTYYGQAADDYREVNQGQEVSTYYIPGGCRAFGPGRINYFFKFAGPSYSIDTACSSGLAAIEVACQALWNGEVDTVITGGVNVLTNPDGFVGLCNGHFLTKGHNACKTWDITADGYCRADAIGSLVIKRLEDAEVDNDNIIGVILGAGTNHSAEAVSITHPHSGHQAYLSRQVLRQAGVDPLDVSYVELHGTGTQAGDHEEMQGIMQVYAPLTKRRSKDHPLYIGAVKANVGHSESAAGTTALIKVLLMLQKNAIPPHIGIKTEINPRFPRDFDKRNLQIPLEMTPWKQVPDKRRFAVVNNFGAAGGNTTMVLEEAPIRHITETDPRQTYIIAVSAKTKGSLAGNIERLITHLDAHPDISLVDLSYTTTARRNQYNYRMAIATSDMAHLKKQLTLRLEKIDSIKSVEKSGPPSVAFTFTGQGASYKSMSLELYRDVPTFREHIQHLDSLARGQSFPSFIHALDGSHSKDHAHSPIITQLALVCTEIALAKYWSSLGVKPDVVVGHSLGEYAAMHVAGVVTANDTITMVGRRAQMLQERCKIGSHSMIAVRASLAQIAESSGGKPHTIACVNGPSDTVLSGTKEQVNEVAVPLEAAGYRCVRLDVAFAFHSEQTDSILDDFEAISKMIIFQEPKLPVISPLLGKVIFDGKTLNASYVRRATREAVDFLSALKNAQNISTISDKTVWIEIGPHPVCIGFVKSIIPSTELAIPSIRRDDNNWKTMAESMTALHVAGVHVGWNEFHRPFESRLRLLDLPTYAWNDKNYWLQYNGDWCLTKGNTFYEAEKEAVKARTGPKTPLASEIQTSTVQQIIEKTFNGSAGTVAMQSDLMQPDFLAAAHGHRMNNCGVVTSSIHADIAYTLGSYLYRKFYPKIKDVNMNIVNLVVEKGLIAQNDKNTPQLIRVTAVTADIHSKVVDVIWQNVDNDGNVLKPFATANIFYGDAFEWLSSWTPIAHLVRGRIETLERLAVEGRANRFSRNMAYTLFASNLVDYAEKYRGMQSIVMHELEGFADVQLTTKEGGVWTVPPYFIDSVAHLAGFMMNCSDVIDMQNYYCVTPGWKSMRFAKPLIPGAKYRSYVKMIPTIEDPNTYFGDVYIMQDDAIIGMVGDIQFRRYPRILLNRFFSPPDKLAAMEGKPKTAASQVPTEAPTASKAAAPQSNLALNRHESGADAKDEQSKPLPTKLSTAAPALPKDAKSATTDAAESSVESAAASSSLTTKALMLIAKEGALELSDLEDDASIVDLGIDSLMSLVISEKFRTELDVKVGGSLFLDYPTIGDLRKWLDEYYG</sequence>
<dbReference type="InterPro" id="IPR032088">
    <property type="entry name" value="SAT"/>
</dbReference>
<dbReference type="InterPro" id="IPR030918">
    <property type="entry name" value="PT_fungal_PKS"/>
</dbReference>
<dbReference type="InterPro" id="IPR020806">
    <property type="entry name" value="PKS_PP-bd"/>
</dbReference>
<dbReference type="GO" id="GO:0006633">
    <property type="term" value="P:fatty acid biosynthetic process"/>
    <property type="evidence" value="ECO:0007669"/>
    <property type="project" value="InterPro"/>
</dbReference>
<evidence type="ECO:0000259" key="6">
    <source>
        <dbReference type="PROSITE" id="PS50075"/>
    </source>
</evidence>
<feature type="domain" description="Ketosynthase family 3 (KS3)" evidence="7">
    <location>
        <begin position="404"/>
        <end position="838"/>
    </location>
</feature>
<dbReference type="FunFam" id="3.40.366.10:FF:000002">
    <property type="entry name" value="Probable polyketide synthase 2"/>
    <property type="match status" value="1"/>
</dbReference>
<dbReference type="Pfam" id="PF00550">
    <property type="entry name" value="PP-binding"/>
    <property type="match status" value="1"/>
</dbReference>
<dbReference type="NCBIfam" id="TIGR04532">
    <property type="entry name" value="PT_fungal_PKS"/>
    <property type="match status" value="1"/>
</dbReference>
<evidence type="ECO:0000259" key="7">
    <source>
        <dbReference type="PROSITE" id="PS52004"/>
    </source>
</evidence>
<dbReference type="Pfam" id="PF00109">
    <property type="entry name" value="ketoacyl-synt"/>
    <property type="match status" value="1"/>
</dbReference>
<feature type="domain" description="PKS/mFAS DH" evidence="8">
    <location>
        <begin position="1331"/>
        <end position="1641"/>
    </location>
</feature>
<gene>
    <name evidence="9" type="primary">PKS4</name>
</gene>
<dbReference type="Pfam" id="PF22621">
    <property type="entry name" value="CurL-like_PKS_C"/>
    <property type="match status" value="1"/>
</dbReference>
<dbReference type="SUPFAM" id="SSF55048">
    <property type="entry name" value="Probable ACP-binding domain of malonyl-CoA ACP transacylase"/>
    <property type="match status" value="1"/>
</dbReference>
<dbReference type="Gene3D" id="3.10.129.110">
    <property type="entry name" value="Polyketide synthase dehydratase"/>
    <property type="match status" value="1"/>
</dbReference>
<dbReference type="InterPro" id="IPR014043">
    <property type="entry name" value="Acyl_transferase_dom"/>
</dbReference>
<accession>A0A678RLD2</accession>
<dbReference type="SMART" id="SM00825">
    <property type="entry name" value="PKS_KS"/>
    <property type="match status" value="1"/>
</dbReference>
<evidence type="ECO:0000256" key="3">
    <source>
        <dbReference type="ARBA" id="ARBA00022679"/>
    </source>
</evidence>
<dbReference type="InterPro" id="IPR018201">
    <property type="entry name" value="Ketoacyl_synth_AS"/>
</dbReference>
<dbReference type="InterPro" id="IPR014030">
    <property type="entry name" value="Ketoacyl_synth_N"/>
</dbReference>
<feature type="active site" description="Proton donor; for dehydratase activity" evidence="4">
    <location>
        <position position="1552"/>
    </location>
</feature>
<name>A0A678RLD2_9LECA</name>
<evidence type="ECO:0000259" key="8">
    <source>
        <dbReference type="PROSITE" id="PS52019"/>
    </source>
</evidence>
<feature type="region of interest" description="N-terminal hotdog fold" evidence="4">
    <location>
        <begin position="1331"/>
        <end position="1466"/>
    </location>
</feature>
<dbReference type="Pfam" id="PF02801">
    <property type="entry name" value="Ketoacyl-synt_C"/>
    <property type="match status" value="1"/>
</dbReference>
<dbReference type="Gene3D" id="1.10.1200.10">
    <property type="entry name" value="ACP-like"/>
    <property type="match status" value="1"/>
</dbReference>
<dbReference type="InterPro" id="IPR042104">
    <property type="entry name" value="PKS_dehydratase_sf"/>
</dbReference>
<dbReference type="SUPFAM" id="SSF53901">
    <property type="entry name" value="Thiolase-like"/>
    <property type="match status" value="1"/>
</dbReference>
<dbReference type="Pfam" id="PF16073">
    <property type="entry name" value="SAT"/>
    <property type="match status" value="1"/>
</dbReference>
<dbReference type="InterPro" id="IPR016035">
    <property type="entry name" value="Acyl_Trfase/lysoPLipase"/>
</dbReference>
<dbReference type="PANTHER" id="PTHR43775">
    <property type="entry name" value="FATTY ACID SYNTHASE"/>
    <property type="match status" value="1"/>
</dbReference>
<dbReference type="InterPro" id="IPR049900">
    <property type="entry name" value="PKS_mFAS_DH"/>
</dbReference>
<evidence type="ECO:0000256" key="4">
    <source>
        <dbReference type="PROSITE-ProRule" id="PRU01363"/>
    </source>
</evidence>
<dbReference type="GO" id="GO:0031177">
    <property type="term" value="F:phosphopantetheine binding"/>
    <property type="evidence" value="ECO:0007669"/>
    <property type="project" value="InterPro"/>
</dbReference>
<feature type="active site" description="Proton acceptor; for dehydratase activity" evidence="4">
    <location>
        <position position="1363"/>
    </location>
</feature>
<dbReference type="PROSITE" id="PS52019">
    <property type="entry name" value="PKS_MFAS_DH"/>
    <property type="match status" value="1"/>
</dbReference>
<feature type="domain" description="Carrier" evidence="6">
    <location>
        <begin position="1733"/>
        <end position="1808"/>
    </location>
</feature>
<dbReference type="SUPFAM" id="SSF52151">
    <property type="entry name" value="FabD/lysophospholipase-like"/>
    <property type="match status" value="1"/>
</dbReference>
<evidence type="ECO:0000256" key="5">
    <source>
        <dbReference type="SAM" id="MobiDB-lite"/>
    </source>
</evidence>
<dbReference type="SMART" id="SM00823">
    <property type="entry name" value="PKS_PP"/>
    <property type="match status" value="1"/>
</dbReference>
<dbReference type="EMBL" id="KY056181">
    <property type="protein sequence ID" value="ASU91369.1"/>
    <property type="molecule type" value="mRNA"/>
</dbReference>
<feature type="region of interest" description="C-terminal hotdog fold" evidence="4">
    <location>
        <begin position="1489"/>
        <end position="1641"/>
    </location>
</feature>
<dbReference type="InterPro" id="IPR009081">
    <property type="entry name" value="PP-bd_ACP"/>
</dbReference>
<evidence type="ECO:0000256" key="1">
    <source>
        <dbReference type="ARBA" id="ARBA00022450"/>
    </source>
</evidence>
<evidence type="ECO:0000313" key="9">
    <source>
        <dbReference type="EMBL" id="ASU91369.1"/>
    </source>
</evidence>
<dbReference type="FunFam" id="3.40.366.10:FF:000017">
    <property type="entry name" value="Non-reducing polyketide synthase aptA"/>
    <property type="match status" value="1"/>
</dbReference>
<keyword evidence="2" id="KW-0597">Phosphoprotein</keyword>
<dbReference type="InterPro" id="IPR050091">
    <property type="entry name" value="PKS_NRPS_Biosynth_Enz"/>
</dbReference>
<dbReference type="PROSITE" id="PS52004">
    <property type="entry name" value="KS3_2"/>
    <property type="match status" value="1"/>
</dbReference>
<proteinExistence type="evidence at transcript level"/>
<keyword evidence="3" id="KW-0808">Transferase</keyword>
<dbReference type="Gene3D" id="3.30.70.3290">
    <property type="match status" value="1"/>
</dbReference>
<dbReference type="GO" id="GO:0004312">
    <property type="term" value="F:fatty acid synthase activity"/>
    <property type="evidence" value="ECO:0007669"/>
    <property type="project" value="TreeGrafter"/>
</dbReference>
<dbReference type="SMART" id="SM00827">
    <property type="entry name" value="PKS_AT"/>
    <property type="match status" value="1"/>
</dbReference>
<dbReference type="InterPro" id="IPR016036">
    <property type="entry name" value="Malonyl_transacylase_ACP-bd"/>
</dbReference>
<dbReference type="InterPro" id="IPR001227">
    <property type="entry name" value="Ac_transferase_dom_sf"/>
</dbReference>
<dbReference type="PROSITE" id="PS00606">
    <property type="entry name" value="KS3_1"/>
    <property type="match status" value="1"/>
</dbReference>
<dbReference type="FunFam" id="1.10.1200.10:FF:000011">
    <property type="entry name" value="Sterigmatocystin biosynthesis polyketide synthase"/>
    <property type="match status" value="1"/>
</dbReference>
<evidence type="ECO:0000256" key="2">
    <source>
        <dbReference type="ARBA" id="ARBA00022553"/>
    </source>
</evidence>
<dbReference type="InterPro" id="IPR014031">
    <property type="entry name" value="Ketoacyl_synth_C"/>
</dbReference>
<dbReference type="CDD" id="cd00833">
    <property type="entry name" value="PKS"/>
    <property type="match status" value="1"/>
</dbReference>
<protein>
    <submittedName>
        <fullName evidence="9">Non-reducing polyketide synthase</fullName>
    </submittedName>
</protein>
<dbReference type="Gene3D" id="3.40.47.10">
    <property type="match status" value="1"/>
</dbReference>
<reference evidence="9" key="1">
    <citation type="submission" date="2016-10" db="EMBL/GenBank/DDBJ databases">
        <title>Putative identification of a polyketide synthase gene involved in usnic acid in lichen forming fungus Nephromopsis pallescens.</title>
        <authorList>
            <person name="Wang Y."/>
        </authorList>
    </citation>
    <scope>NUCLEOTIDE SEQUENCE</scope>
</reference>
<dbReference type="InterPro" id="IPR016039">
    <property type="entry name" value="Thiolase-like"/>
</dbReference>
<keyword evidence="1" id="KW-0596">Phosphopantetheine</keyword>
<dbReference type="GO" id="GO:0004315">
    <property type="term" value="F:3-oxoacyl-[acyl-carrier-protein] synthase activity"/>
    <property type="evidence" value="ECO:0007669"/>
    <property type="project" value="InterPro"/>
</dbReference>
<dbReference type="Pfam" id="PF00698">
    <property type="entry name" value="Acyl_transf_1"/>
    <property type="match status" value="1"/>
</dbReference>
<feature type="region of interest" description="Disordered" evidence="5">
    <location>
        <begin position="1654"/>
        <end position="1722"/>
    </location>
</feature>
<dbReference type="GO" id="GO:0044550">
    <property type="term" value="P:secondary metabolite biosynthetic process"/>
    <property type="evidence" value="ECO:0007669"/>
    <property type="project" value="UniProtKB-ARBA"/>
</dbReference>
<dbReference type="SUPFAM" id="SSF47336">
    <property type="entry name" value="ACP-like"/>
    <property type="match status" value="1"/>
</dbReference>
<organism evidence="9">
    <name type="scientific">Nephromopsis pallescens</name>
    <dbReference type="NCBI Taxonomy" id="150890"/>
    <lineage>
        <taxon>Eukaryota</taxon>
        <taxon>Fungi</taxon>
        <taxon>Dikarya</taxon>
        <taxon>Ascomycota</taxon>
        <taxon>Pezizomycotina</taxon>
        <taxon>Lecanoromycetes</taxon>
        <taxon>OSLEUM clade</taxon>
        <taxon>Lecanoromycetidae</taxon>
        <taxon>Lecanorales</taxon>
        <taxon>Lecanorineae</taxon>
        <taxon>Parmeliaceae</taxon>
        <taxon>Nephromopsis</taxon>
    </lineage>
</organism>
<dbReference type="PROSITE" id="PS50075">
    <property type="entry name" value="CARRIER"/>
    <property type="match status" value="1"/>
</dbReference>
<feature type="compositionally biased region" description="Basic and acidic residues" evidence="5">
    <location>
        <begin position="1684"/>
        <end position="1697"/>
    </location>
</feature>